<organism evidence="2">
    <name type="scientific">Edaphobacter paludis</name>
    <dbReference type="NCBI Taxonomy" id="3035702"/>
    <lineage>
        <taxon>Bacteria</taxon>
        <taxon>Pseudomonadati</taxon>
        <taxon>Acidobacteriota</taxon>
        <taxon>Terriglobia</taxon>
        <taxon>Terriglobales</taxon>
        <taxon>Acidobacteriaceae</taxon>
        <taxon>Edaphobacter</taxon>
    </lineage>
</organism>
<gene>
    <name evidence="2" type="ORF">P4G45_09535</name>
</gene>
<sequence length="269" mass="29508">MQKLSLISLEPDPLPSFSEVMGEVESLMRLLYESLDVGATVCRKYYEQNCDGESPEPHLREMIVRDQAKRYLAKNGLRVTELKERRFRLAAEPLISLLVHYRGFAFRVLKGKKGVAPGCGTSTRRREFYNQASVRYLGDDGKPAGSKTNLLVLWDFSPGFGIANVWLACPQVAGARSQDVVLAWQEPVTNPILQPVASQRTPASAAQAETLADQEIEALLVGGDGPVATESDDSSQLDRDVPMDGETPTVSATHSEEEADDRQSDKVGA</sequence>
<dbReference type="KEGG" id="epl:P4G45_09535"/>
<dbReference type="EMBL" id="CP121194">
    <property type="protein sequence ID" value="XBH08738.1"/>
    <property type="molecule type" value="Genomic_DNA"/>
</dbReference>
<dbReference type="AlphaFoldDB" id="A0AAU7CTD5"/>
<reference evidence="2" key="1">
    <citation type="submission" date="2023-03" db="EMBL/GenBank/DDBJ databases">
        <title>Edaphobacter sp.</title>
        <authorList>
            <person name="Huber K.J."/>
            <person name="Papendorf J."/>
            <person name="Pilke C."/>
            <person name="Bunk B."/>
            <person name="Sproeer C."/>
            <person name="Pester M."/>
        </authorList>
    </citation>
    <scope>NUCLEOTIDE SEQUENCE</scope>
    <source>
        <strain evidence="2">DSM 109919</strain>
    </source>
</reference>
<dbReference type="RefSeq" id="WP_348266248.1">
    <property type="nucleotide sequence ID" value="NZ_CP121194.1"/>
</dbReference>
<accession>A0AAU7CTD5</accession>
<proteinExistence type="predicted"/>
<feature type="region of interest" description="Disordered" evidence="1">
    <location>
        <begin position="223"/>
        <end position="269"/>
    </location>
</feature>
<evidence type="ECO:0000256" key="1">
    <source>
        <dbReference type="SAM" id="MobiDB-lite"/>
    </source>
</evidence>
<evidence type="ECO:0000313" key="2">
    <source>
        <dbReference type="EMBL" id="XBH08738.1"/>
    </source>
</evidence>
<protein>
    <submittedName>
        <fullName evidence="2">Uncharacterized protein</fullName>
    </submittedName>
</protein>
<name>A0AAU7CTD5_9BACT</name>